<dbReference type="EMBL" id="CP036276">
    <property type="protein sequence ID" value="QDU42313.1"/>
    <property type="molecule type" value="Genomic_DNA"/>
</dbReference>
<proteinExistence type="inferred from homology"/>
<keyword evidence="8" id="KW-0915">Sodium</keyword>
<dbReference type="GO" id="GO:0005886">
    <property type="term" value="C:plasma membrane"/>
    <property type="evidence" value="ECO:0007669"/>
    <property type="project" value="UniProtKB-SubCell"/>
</dbReference>
<keyword evidence="7 14" id="KW-1133">Transmembrane helix</keyword>
<keyword evidence="11" id="KW-0739">Sodium transport</keyword>
<feature type="transmembrane region" description="Helical" evidence="14">
    <location>
        <begin position="425"/>
        <end position="443"/>
    </location>
</feature>
<evidence type="ECO:0000256" key="4">
    <source>
        <dbReference type="ARBA" id="ARBA00022475"/>
    </source>
</evidence>
<comment type="similarity">
    <text evidence="2 13">Belongs to the sodium:solute symporter (SSF) (TC 2.A.21) family.</text>
</comment>
<name>A0A517ZIK9_9PLAN</name>
<dbReference type="PANTHER" id="PTHR48086:SF3">
    <property type="entry name" value="SODIUM_PROLINE SYMPORTER"/>
    <property type="match status" value="1"/>
</dbReference>
<keyword evidence="5 14" id="KW-0812">Transmembrane</keyword>
<evidence type="ECO:0000256" key="3">
    <source>
        <dbReference type="ARBA" id="ARBA00022448"/>
    </source>
</evidence>
<keyword evidence="9" id="KW-0406">Ion transport</keyword>
<feature type="transmembrane region" description="Helical" evidence="14">
    <location>
        <begin position="208"/>
        <end position="229"/>
    </location>
</feature>
<dbReference type="Gene3D" id="1.20.1730.10">
    <property type="entry name" value="Sodium/glucose cotransporter"/>
    <property type="match status" value="1"/>
</dbReference>
<organism evidence="15 16">
    <name type="scientific">Symmachiella dynata</name>
    <dbReference type="NCBI Taxonomy" id="2527995"/>
    <lineage>
        <taxon>Bacteria</taxon>
        <taxon>Pseudomonadati</taxon>
        <taxon>Planctomycetota</taxon>
        <taxon>Planctomycetia</taxon>
        <taxon>Planctomycetales</taxon>
        <taxon>Planctomycetaceae</taxon>
        <taxon>Symmachiella</taxon>
    </lineage>
</organism>
<evidence type="ECO:0000313" key="15">
    <source>
        <dbReference type="EMBL" id="QDU42313.1"/>
    </source>
</evidence>
<evidence type="ECO:0000256" key="5">
    <source>
        <dbReference type="ARBA" id="ARBA00022692"/>
    </source>
</evidence>
<evidence type="ECO:0000256" key="7">
    <source>
        <dbReference type="ARBA" id="ARBA00022989"/>
    </source>
</evidence>
<feature type="transmembrane region" description="Helical" evidence="14">
    <location>
        <begin position="312"/>
        <end position="333"/>
    </location>
</feature>
<evidence type="ECO:0000256" key="13">
    <source>
        <dbReference type="RuleBase" id="RU362091"/>
    </source>
</evidence>
<reference evidence="15 16" key="1">
    <citation type="submission" date="2019-02" db="EMBL/GenBank/DDBJ databases">
        <title>Deep-cultivation of Planctomycetes and their phenomic and genomic characterization uncovers novel biology.</title>
        <authorList>
            <person name="Wiegand S."/>
            <person name="Jogler M."/>
            <person name="Boedeker C."/>
            <person name="Pinto D."/>
            <person name="Vollmers J."/>
            <person name="Rivas-Marin E."/>
            <person name="Kohn T."/>
            <person name="Peeters S.H."/>
            <person name="Heuer A."/>
            <person name="Rast P."/>
            <person name="Oberbeckmann S."/>
            <person name="Bunk B."/>
            <person name="Jeske O."/>
            <person name="Meyerdierks A."/>
            <person name="Storesund J.E."/>
            <person name="Kallscheuer N."/>
            <person name="Luecker S."/>
            <person name="Lage O.M."/>
            <person name="Pohl T."/>
            <person name="Merkel B.J."/>
            <person name="Hornburger P."/>
            <person name="Mueller R.-W."/>
            <person name="Bruemmer F."/>
            <person name="Labrenz M."/>
            <person name="Spormann A.M."/>
            <person name="Op den Camp H."/>
            <person name="Overmann J."/>
            <person name="Amann R."/>
            <person name="Jetten M.S.M."/>
            <person name="Mascher T."/>
            <person name="Medema M.H."/>
            <person name="Devos D.P."/>
            <person name="Kaster A.-K."/>
            <person name="Ovreas L."/>
            <person name="Rohde M."/>
            <person name="Galperin M.Y."/>
            <person name="Jogler C."/>
        </authorList>
    </citation>
    <scope>NUCLEOTIDE SEQUENCE [LARGE SCALE GENOMIC DNA]</scope>
    <source>
        <strain evidence="15 16">Mal52</strain>
    </source>
</reference>
<evidence type="ECO:0000256" key="8">
    <source>
        <dbReference type="ARBA" id="ARBA00023053"/>
    </source>
</evidence>
<dbReference type="GO" id="GO:0015293">
    <property type="term" value="F:symporter activity"/>
    <property type="evidence" value="ECO:0007669"/>
    <property type="project" value="UniProtKB-KW"/>
</dbReference>
<dbReference type="Proteomes" id="UP000319383">
    <property type="component" value="Chromosome"/>
</dbReference>
<feature type="transmembrane region" description="Helical" evidence="14">
    <location>
        <begin position="557"/>
        <end position="575"/>
    </location>
</feature>
<evidence type="ECO:0000256" key="10">
    <source>
        <dbReference type="ARBA" id="ARBA00023136"/>
    </source>
</evidence>
<keyword evidence="10 14" id="KW-0472">Membrane</keyword>
<keyword evidence="3" id="KW-0813">Transport</keyword>
<dbReference type="CDD" id="cd10322">
    <property type="entry name" value="SLC5sbd"/>
    <property type="match status" value="1"/>
</dbReference>
<evidence type="ECO:0000256" key="1">
    <source>
        <dbReference type="ARBA" id="ARBA00004651"/>
    </source>
</evidence>
<keyword evidence="16" id="KW-1185">Reference proteome</keyword>
<evidence type="ECO:0000256" key="14">
    <source>
        <dbReference type="SAM" id="Phobius"/>
    </source>
</evidence>
<dbReference type="InterPro" id="IPR038377">
    <property type="entry name" value="Na/Glc_symporter_sf"/>
</dbReference>
<evidence type="ECO:0000256" key="12">
    <source>
        <dbReference type="ARBA" id="ARBA00033708"/>
    </source>
</evidence>
<keyword evidence="6" id="KW-0769">Symport</keyword>
<feature type="transmembrane region" description="Helical" evidence="14">
    <location>
        <begin position="178"/>
        <end position="201"/>
    </location>
</feature>
<evidence type="ECO:0000256" key="9">
    <source>
        <dbReference type="ARBA" id="ARBA00023065"/>
    </source>
</evidence>
<feature type="transmembrane region" description="Helical" evidence="14">
    <location>
        <begin position="381"/>
        <end position="405"/>
    </location>
</feature>
<feature type="transmembrane region" description="Helical" evidence="14">
    <location>
        <begin position="132"/>
        <end position="152"/>
    </location>
</feature>
<dbReference type="RefSeq" id="WP_145374377.1">
    <property type="nucleotide sequence ID" value="NZ_CP036276.1"/>
</dbReference>
<feature type="transmembrane region" description="Helical" evidence="14">
    <location>
        <begin position="60"/>
        <end position="84"/>
    </location>
</feature>
<evidence type="ECO:0000256" key="6">
    <source>
        <dbReference type="ARBA" id="ARBA00022847"/>
    </source>
</evidence>
<dbReference type="KEGG" id="sdyn:Mal52_07690"/>
<evidence type="ECO:0000256" key="2">
    <source>
        <dbReference type="ARBA" id="ARBA00006434"/>
    </source>
</evidence>
<feature type="transmembrane region" description="Helical" evidence="14">
    <location>
        <begin position="631"/>
        <end position="655"/>
    </location>
</feature>
<dbReference type="InterPro" id="IPR050277">
    <property type="entry name" value="Sodium:Solute_Symporter"/>
</dbReference>
<dbReference type="PROSITE" id="PS50283">
    <property type="entry name" value="NA_SOLUT_SYMP_3"/>
    <property type="match status" value="1"/>
</dbReference>
<evidence type="ECO:0000313" key="16">
    <source>
        <dbReference type="Proteomes" id="UP000319383"/>
    </source>
</evidence>
<feature type="transmembrane region" description="Helical" evidence="14">
    <location>
        <begin position="271"/>
        <end position="291"/>
    </location>
</feature>
<dbReference type="Pfam" id="PF00474">
    <property type="entry name" value="SSF"/>
    <property type="match status" value="1"/>
</dbReference>
<sequence>MSLLFAQAVPDVNKYMGLDIADWLVLCAYLVGVTAIGVWSYKKVHDMSDFFMGGRRFGKVFMMFFAFGAGTSSEQAVSVAAGSFRYGLAGIWYQFLWLWSTPFYWIVAPVMRRMRALTTSDFFESRYDTSTATLYSFLGITMSIVFIAGGLYGCGEMVEGLSGGINPETGRAYFPKEIAIAAMTVMFVLYGLAGGLGAAIITDFIQGVLTIIFSFLLLPFALNVAAQVAGTDGGFAALQAGIPGRPGDEMLGLTLTEEMTKSMGLEPITTFYVIALSLTGLVGIVVQPHIMGVCGAGKTEFEGRFGFTVGNFIKRFCTIAWTFTGLACIIIYLSPGSDYLSGEELTVLQDDPAAMTSFANQVFGRAAHDILPTISRGLVGLLMASLLAAVMSTCDAQMVVGSGLFTENIYRRFLVRNGSATHYLWAGRISGLAIVGLSLLMLTQFENVIQVLTRYIQPIPAFMGMSFWFGITWRGYTPKAVWASTLATATAWYLTTSHKPFQFIAALGDSEFLQRNIDYLPGLFRGWMYEFVPSIMLANLNDAGEIVSIKTSLPWQISIYLAAGAIAGIVVSLTTRRTPTEKLDHFFQLIRTPVRKGEEIETPCTLPEDHLPTETGKLIPLKDLEIPTPSVLGMVGFACAWAVVGGIIWLTMTLAKLGT</sequence>
<dbReference type="InterPro" id="IPR001734">
    <property type="entry name" value="Na/solute_symporter"/>
</dbReference>
<gene>
    <name evidence="15" type="primary">putP_1</name>
    <name evidence="15" type="ORF">Mal52_07690</name>
</gene>
<keyword evidence="4" id="KW-1003">Cell membrane</keyword>
<dbReference type="AlphaFoldDB" id="A0A517ZIK9"/>
<evidence type="ECO:0000256" key="11">
    <source>
        <dbReference type="ARBA" id="ARBA00023201"/>
    </source>
</evidence>
<dbReference type="PANTHER" id="PTHR48086">
    <property type="entry name" value="SODIUM/PROLINE SYMPORTER-RELATED"/>
    <property type="match status" value="1"/>
</dbReference>
<dbReference type="GO" id="GO:0006814">
    <property type="term" value="P:sodium ion transport"/>
    <property type="evidence" value="ECO:0007669"/>
    <property type="project" value="UniProtKB-KW"/>
</dbReference>
<protein>
    <submittedName>
        <fullName evidence="15">Sodium/proline symporter</fullName>
    </submittedName>
</protein>
<feature type="transmembrane region" description="Helical" evidence="14">
    <location>
        <begin position="90"/>
        <end position="111"/>
    </location>
</feature>
<feature type="transmembrane region" description="Helical" evidence="14">
    <location>
        <begin position="455"/>
        <end position="473"/>
    </location>
</feature>
<comment type="subcellular location">
    <subcellularLocation>
        <location evidence="1">Cell membrane</location>
        <topology evidence="1">Multi-pass membrane protein</topology>
    </subcellularLocation>
</comment>
<comment type="catalytic activity">
    <reaction evidence="12">
        <text>L-proline(in) + Na(+)(in) = L-proline(out) + Na(+)(out)</text>
        <dbReference type="Rhea" id="RHEA:28967"/>
        <dbReference type="ChEBI" id="CHEBI:29101"/>
        <dbReference type="ChEBI" id="CHEBI:60039"/>
    </reaction>
</comment>
<feature type="transmembrane region" description="Helical" evidence="14">
    <location>
        <begin position="20"/>
        <end position="39"/>
    </location>
</feature>
<accession>A0A517ZIK9</accession>